<dbReference type="PANTHER" id="PTHR48111:SF22">
    <property type="entry name" value="REGULATOR OF RPOS"/>
    <property type="match status" value="1"/>
</dbReference>
<dbReference type="InterPro" id="IPR011006">
    <property type="entry name" value="CheY-like_superfamily"/>
</dbReference>
<evidence type="ECO:0000259" key="10">
    <source>
        <dbReference type="PROSITE" id="PS51755"/>
    </source>
</evidence>
<dbReference type="OrthoDB" id="9793321at2"/>
<feature type="coiled-coil region" evidence="8">
    <location>
        <begin position="191"/>
        <end position="218"/>
    </location>
</feature>
<protein>
    <recommendedName>
        <fullName evidence="13">DNA-binding response regulator</fullName>
    </recommendedName>
</protein>
<dbReference type="Proteomes" id="UP000075320">
    <property type="component" value="Unassembled WGS sequence"/>
</dbReference>
<sequence length="226" mass="25264">MNLLIVDDEPEILKQMIILTEGNGHTVKSATSLESLQQFVKTKAFYPHVIILDRILNGSDSLSQVAHLKTVFADSRLLIVSAIDTAFEKAKALDAGADDYIAKPFSAVELIARINALVRRKKLYGEGAQLQIANVILDKEDRSVKVDGSVDVSLSQKEFQVLMMFASNPGKIFPKDLILEQIWQSSNEVESKVVEATINNLRRKLEGHKAQINIKNMRNVGYWLET</sequence>
<dbReference type="Gene3D" id="1.10.10.10">
    <property type="entry name" value="Winged helix-like DNA-binding domain superfamily/Winged helix DNA-binding domain"/>
    <property type="match status" value="1"/>
</dbReference>
<keyword evidence="1 6" id="KW-0597">Phosphoprotein</keyword>
<dbReference type="GO" id="GO:0000976">
    <property type="term" value="F:transcription cis-regulatory region binding"/>
    <property type="evidence" value="ECO:0007669"/>
    <property type="project" value="TreeGrafter"/>
</dbReference>
<evidence type="ECO:0000256" key="6">
    <source>
        <dbReference type="PROSITE-ProRule" id="PRU00169"/>
    </source>
</evidence>
<dbReference type="InterPro" id="IPR001867">
    <property type="entry name" value="OmpR/PhoB-type_DNA-bd"/>
</dbReference>
<evidence type="ECO:0000256" key="2">
    <source>
        <dbReference type="ARBA" id="ARBA00023012"/>
    </source>
</evidence>
<name>A0A150WNV7_BDEBC</name>
<feature type="DNA-binding region" description="OmpR/PhoB-type" evidence="7">
    <location>
        <begin position="127"/>
        <end position="226"/>
    </location>
</feature>
<evidence type="ECO:0000256" key="4">
    <source>
        <dbReference type="ARBA" id="ARBA00023125"/>
    </source>
</evidence>
<dbReference type="SUPFAM" id="SSF52172">
    <property type="entry name" value="CheY-like"/>
    <property type="match status" value="1"/>
</dbReference>
<keyword evidence="4 7" id="KW-0238">DNA-binding</keyword>
<gene>
    <name evidence="11" type="ORF">AZI86_03795</name>
</gene>
<dbReference type="Gene3D" id="3.40.50.2300">
    <property type="match status" value="1"/>
</dbReference>
<dbReference type="SMART" id="SM00448">
    <property type="entry name" value="REC"/>
    <property type="match status" value="1"/>
</dbReference>
<feature type="domain" description="OmpR/PhoB-type" evidence="10">
    <location>
        <begin position="127"/>
        <end position="226"/>
    </location>
</feature>
<evidence type="ECO:0008006" key="13">
    <source>
        <dbReference type="Google" id="ProtNLM"/>
    </source>
</evidence>
<comment type="caution">
    <text evidence="11">The sequence shown here is derived from an EMBL/GenBank/DDBJ whole genome shotgun (WGS) entry which is preliminary data.</text>
</comment>
<evidence type="ECO:0000256" key="7">
    <source>
        <dbReference type="PROSITE-ProRule" id="PRU01091"/>
    </source>
</evidence>
<dbReference type="GO" id="GO:0000156">
    <property type="term" value="F:phosphorelay response regulator activity"/>
    <property type="evidence" value="ECO:0007669"/>
    <property type="project" value="TreeGrafter"/>
</dbReference>
<evidence type="ECO:0000313" key="11">
    <source>
        <dbReference type="EMBL" id="KYG66193.1"/>
    </source>
</evidence>
<dbReference type="Pfam" id="PF00486">
    <property type="entry name" value="Trans_reg_C"/>
    <property type="match status" value="1"/>
</dbReference>
<dbReference type="GO" id="GO:0006355">
    <property type="term" value="P:regulation of DNA-templated transcription"/>
    <property type="evidence" value="ECO:0007669"/>
    <property type="project" value="InterPro"/>
</dbReference>
<dbReference type="CDD" id="cd00383">
    <property type="entry name" value="trans_reg_C"/>
    <property type="match status" value="1"/>
</dbReference>
<keyword evidence="5" id="KW-0804">Transcription</keyword>
<organism evidence="11 12">
    <name type="scientific">Bdellovibrio bacteriovorus</name>
    <dbReference type="NCBI Taxonomy" id="959"/>
    <lineage>
        <taxon>Bacteria</taxon>
        <taxon>Pseudomonadati</taxon>
        <taxon>Bdellovibrionota</taxon>
        <taxon>Bdellovibrionia</taxon>
        <taxon>Bdellovibrionales</taxon>
        <taxon>Pseudobdellovibrionaceae</taxon>
        <taxon>Bdellovibrio</taxon>
    </lineage>
</organism>
<accession>A0A150WNV7</accession>
<dbReference type="PROSITE" id="PS51755">
    <property type="entry name" value="OMPR_PHOB"/>
    <property type="match status" value="1"/>
</dbReference>
<dbReference type="Gene3D" id="6.10.250.690">
    <property type="match status" value="1"/>
</dbReference>
<dbReference type="GO" id="GO:0005829">
    <property type="term" value="C:cytosol"/>
    <property type="evidence" value="ECO:0007669"/>
    <property type="project" value="TreeGrafter"/>
</dbReference>
<dbReference type="PANTHER" id="PTHR48111">
    <property type="entry name" value="REGULATOR OF RPOS"/>
    <property type="match status" value="1"/>
</dbReference>
<evidence type="ECO:0000256" key="3">
    <source>
        <dbReference type="ARBA" id="ARBA00023015"/>
    </source>
</evidence>
<keyword evidence="12" id="KW-1185">Reference proteome</keyword>
<evidence type="ECO:0000313" key="12">
    <source>
        <dbReference type="Proteomes" id="UP000075320"/>
    </source>
</evidence>
<dbReference type="SUPFAM" id="SSF46894">
    <property type="entry name" value="C-terminal effector domain of the bipartite response regulators"/>
    <property type="match status" value="1"/>
</dbReference>
<proteinExistence type="predicted"/>
<keyword evidence="3" id="KW-0805">Transcription regulation</keyword>
<evidence type="ECO:0000256" key="8">
    <source>
        <dbReference type="SAM" id="Coils"/>
    </source>
</evidence>
<dbReference type="AlphaFoldDB" id="A0A150WNV7"/>
<dbReference type="Pfam" id="PF00072">
    <property type="entry name" value="Response_reg"/>
    <property type="match status" value="1"/>
</dbReference>
<dbReference type="RefSeq" id="WP_061833759.1">
    <property type="nucleotide sequence ID" value="NZ_LUKE01000001.1"/>
</dbReference>
<evidence type="ECO:0000256" key="1">
    <source>
        <dbReference type="ARBA" id="ARBA00022553"/>
    </source>
</evidence>
<feature type="domain" description="Response regulatory" evidence="9">
    <location>
        <begin position="2"/>
        <end position="118"/>
    </location>
</feature>
<dbReference type="InterPro" id="IPR039420">
    <property type="entry name" value="WalR-like"/>
</dbReference>
<dbReference type="InterPro" id="IPR001789">
    <property type="entry name" value="Sig_transdc_resp-reg_receiver"/>
</dbReference>
<reference evidence="11 12" key="1">
    <citation type="submission" date="2016-03" db="EMBL/GenBank/DDBJ databases">
        <authorList>
            <person name="Ploux O."/>
        </authorList>
    </citation>
    <scope>NUCLEOTIDE SEQUENCE [LARGE SCALE GENOMIC DNA]</scope>
    <source>
        <strain evidence="11 12">R0</strain>
    </source>
</reference>
<keyword evidence="8" id="KW-0175">Coiled coil</keyword>
<feature type="modified residue" description="4-aspartylphosphate" evidence="6">
    <location>
        <position position="53"/>
    </location>
</feature>
<dbReference type="PROSITE" id="PS50110">
    <property type="entry name" value="RESPONSE_REGULATORY"/>
    <property type="match status" value="1"/>
</dbReference>
<evidence type="ECO:0000259" key="9">
    <source>
        <dbReference type="PROSITE" id="PS50110"/>
    </source>
</evidence>
<dbReference type="InterPro" id="IPR036388">
    <property type="entry name" value="WH-like_DNA-bd_sf"/>
</dbReference>
<evidence type="ECO:0000256" key="5">
    <source>
        <dbReference type="ARBA" id="ARBA00023163"/>
    </source>
</evidence>
<dbReference type="SMART" id="SM00862">
    <property type="entry name" value="Trans_reg_C"/>
    <property type="match status" value="1"/>
</dbReference>
<dbReference type="InterPro" id="IPR016032">
    <property type="entry name" value="Sig_transdc_resp-reg_C-effctor"/>
</dbReference>
<dbReference type="EMBL" id="LUKE01000001">
    <property type="protein sequence ID" value="KYG66193.1"/>
    <property type="molecule type" value="Genomic_DNA"/>
</dbReference>
<keyword evidence="2" id="KW-0902">Two-component regulatory system</keyword>
<dbReference type="GO" id="GO:0032993">
    <property type="term" value="C:protein-DNA complex"/>
    <property type="evidence" value="ECO:0007669"/>
    <property type="project" value="TreeGrafter"/>
</dbReference>